<reference evidence="1" key="1">
    <citation type="submission" date="2012-05" db="EMBL/GenBank/DDBJ databases">
        <authorList>
            <person name="Studholme D.J."/>
            <person name="Wasukira A."/>
            <person name="Grant M."/>
        </authorList>
    </citation>
    <scope>NUCLEOTIDE SEQUENCE [LARGE SCALE GENOMIC DNA]</scope>
    <source>
        <strain evidence="1">NCPPB 890</strain>
    </source>
</reference>
<proteinExistence type="predicted"/>
<evidence type="ECO:0000313" key="1">
    <source>
        <dbReference type="EMBL" id="KFA03893.1"/>
    </source>
</evidence>
<dbReference type="EMBL" id="AKBN01000038">
    <property type="protein sequence ID" value="KFA03893.1"/>
    <property type="molecule type" value="Genomic_DNA"/>
</dbReference>
<comment type="caution">
    <text evidence="1">The sequence shown here is derived from an EMBL/GenBank/DDBJ whole genome shotgun (WGS) entry which is preliminary data.</text>
</comment>
<accession>A0A836ZUL7</accession>
<dbReference type="RefSeq" id="WP_017119083.1">
    <property type="nucleotide sequence ID" value="NZ_AKBN02000017.1"/>
</dbReference>
<dbReference type="AlphaFoldDB" id="A0A836ZUL7"/>
<gene>
    <name evidence="1" type="ORF">A11K_0100770</name>
</gene>
<protein>
    <submittedName>
        <fullName evidence="1">Uncharacterized protein</fullName>
    </submittedName>
</protein>
<sequence>MPTIPKITFSIGYSPAYEREREALLAATHVLFPHLPQERIAFDDEASGRGHVVYAGIGGERHVLGTSAKGKGDGSMFHQLAAMKRQLFEYENMAQIDPAGILRTSGEVFVVLHKDKPDQMAAVLDRLIDDIERSEFAAQFSATLRRMRSQIDLGAHA</sequence>
<organism evidence="1">
    <name type="scientific">Xanthomonas vasicola pv. vasculorum NCPPB 890</name>
    <dbReference type="NCBI Taxonomy" id="1184265"/>
    <lineage>
        <taxon>Bacteria</taxon>
        <taxon>Pseudomonadati</taxon>
        <taxon>Pseudomonadota</taxon>
        <taxon>Gammaproteobacteria</taxon>
        <taxon>Lysobacterales</taxon>
        <taxon>Lysobacteraceae</taxon>
        <taxon>Xanthomonas</taxon>
    </lineage>
</organism>
<name>A0A836ZUL7_XANVA</name>